<dbReference type="Pfam" id="PF00005">
    <property type="entry name" value="ABC_tran"/>
    <property type="match status" value="1"/>
</dbReference>
<accession>A0ABU5IDP6</accession>
<evidence type="ECO:0000259" key="10">
    <source>
        <dbReference type="PROSITE" id="PS50929"/>
    </source>
</evidence>
<dbReference type="Gene3D" id="1.20.1560.10">
    <property type="entry name" value="ABC transporter type 1, transmembrane domain"/>
    <property type="match status" value="1"/>
</dbReference>
<feature type="transmembrane region" description="Helical" evidence="8">
    <location>
        <begin position="184"/>
        <end position="205"/>
    </location>
</feature>
<evidence type="ECO:0000259" key="9">
    <source>
        <dbReference type="PROSITE" id="PS50893"/>
    </source>
</evidence>
<evidence type="ECO:0000256" key="3">
    <source>
        <dbReference type="ARBA" id="ARBA00022692"/>
    </source>
</evidence>
<keyword evidence="6 8" id="KW-1133">Transmembrane helix</keyword>
<evidence type="ECO:0000256" key="2">
    <source>
        <dbReference type="ARBA" id="ARBA00022475"/>
    </source>
</evidence>
<feature type="transmembrane region" description="Helical" evidence="8">
    <location>
        <begin position="264"/>
        <end position="287"/>
    </location>
</feature>
<evidence type="ECO:0000313" key="13">
    <source>
        <dbReference type="Proteomes" id="UP001293718"/>
    </source>
</evidence>
<dbReference type="Pfam" id="PF00664">
    <property type="entry name" value="ABC_membrane"/>
    <property type="match status" value="1"/>
</dbReference>
<dbReference type="InterPro" id="IPR011527">
    <property type="entry name" value="ABC1_TM_dom"/>
</dbReference>
<dbReference type="InterPro" id="IPR027417">
    <property type="entry name" value="P-loop_NTPase"/>
</dbReference>
<feature type="domain" description="ABC transporter" evidence="9">
    <location>
        <begin position="470"/>
        <end position="709"/>
    </location>
</feature>
<dbReference type="SMART" id="SM00382">
    <property type="entry name" value="AAA"/>
    <property type="match status" value="1"/>
</dbReference>
<keyword evidence="2" id="KW-1003">Cell membrane</keyword>
<dbReference type="Gene3D" id="3.90.70.10">
    <property type="entry name" value="Cysteine proteinases"/>
    <property type="match status" value="1"/>
</dbReference>
<dbReference type="InterPro" id="IPR036640">
    <property type="entry name" value="ABC1_TM_sf"/>
</dbReference>
<dbReference type="PANTHER" id="PTHR24221:SF248">
    <property type="entry name" value="ABC TRANSPORTER TRANSMEMBRANE REGION"/>
    <property type="match status" value="1"/>
</dbReference>
<dbReference type="PROSITE" id="PS50893">
    <property type="entry name" value="ABC_TRANSPORTER_2"/>
    <property type="match status" value="1"/>
</dbReference>
<dbReference type="InterPro" id="IPR005074">
    <property type="entry name" value="Peptidase_C39"/>
</dbReference>
<dbReference type="InterPro" id="IPR017750">
    <property type="entry name" value="ATPase_T1SS"/>
</dbReference>
<name>A0ABU5IDP6_9BURK</name>
<dbReference type="PROSITE" id="PS50929">
    <property type="entry name" value="ABC_TM1F"/>
    <property type="match status" value="1"/>
</dbReference>
<dbReference type="SUPFAM" id="SSF52540">
    <property type="entry name" value="P-loop containing nucleoside triphosphate hydrolases"/>
    <property type="match status" value="1"/>
</dbReference>
<dbReference type="InterPro" id="IPR039421">
    <property type="entry name" value="Type_1_exporter"/>
</dbReference>
<protein>
    <submittedName>
        <fullName evidence="12">Type I secretion system permease/ATPase</fullName>
    </submittedName>
</protein>
<dbReference type="RefSeq" id="WP_322465599.1">
    <property type="nucleotide sequence ID" value="NZ_JAXOJX010000016.1"/>
</dbReference>
<keyword evidence="4" id="KW-0547">Nucleotide-binding</keyword>
<dbReference type="PROSITE" id="PS00211">
    <property type="entry name" value="ABC_TRANSPORTER_1"/>
    <property type="match status" value="1"/>
</dbReference>
<organism evidence="12 13">
    <name type="scientific">Azohydromonas lata</name>
    <dbReference type="NCBI Taxonomy" id="45677"/>
    <lineage>
        <taxon>Bacteria</taxon>
        <taxon>Pseudomonadati</taxon>
        <taxon>Pseudomonadota</taxon>
        <taxon>Betaproteobacteria</taxon>
        <taxon>Burkholderiales</taxon>
        <taxon>Sphaerotilaceae</taxon>
        <taxon>Azohydromonas</taxon>
    </lineage>
</organism>
<dbReference type="NCBIfam" id="TIGR03375">
    <property type="entry name" value="type_I_sec_LssB"/>
    <property type="match status" value="1"/>
</dbReference>
<dbReference type="Proteomes" id="UP001293718">
    <property type="component" value="Unassembled WGS sequence"/>
</dbReference>
<keyword evidence="13" id="KW-1185">Reference proteome</keyword>
<keyword evidence="7 8" id="KW-0472">Membrane</keyword>
<dbReference type="EMBL" id="JAXOJX010000016">
    <property type="protein sequence ID" value="MDZ5457234.1"/>
    <property type="molecule type" value="Genomic_DNA"/>
</dbReference>
<dbReference type="Gene3D" id="3.40.50.300">
    <property type="entry name" value="P-loop containing nucleotide triphosphate hydrolases"/>
    <property type="match status" value="1"/>
</dbReference>
<feature type="transmembrane region" description="Helical" evidence="8">
    <location>
        <begin position="293"/>
        <end position="311"/>
    </location>
</feature>
<comment type="caution">
    <text evidence="12">The sequence shown here is derived from an EMBL/GenBank/DDBJ whole genome shotgun (WGS) entry which is preliminary data.</text>
</comment>
<dbReference type="InterPro" id="IPR003439">
    <property type="entry name" value="ABC_transporter-like_ATP-bd"/>
</dbReference>
<evidence type="ECO:0000256" key="7">
    <source>
        <dbReference type="ARBA" id="ARBA00023136"/>
    </source>
</evidence>
<reference evidence="12 13" key="1">
    <citation type="submission" date="2023-11" db="EMBL/GenBank/DDBJ databases">
        <title>Draft genome of Azohydromonas lata strain H1 (DSM1123), a polyhydroxyalkanoate producer.</title>
        <authorList>
            <person name="Traversa D."/>
            <person name="D'Addabbo P."/>
            <person name="Pazzani C."/>
            <person name="Manzari C."/>
            <person name="Chiara M."/>
            <person name="Scrascia M."/>
        </authorList>
    </citation>
    <scope>NUCLEOTIDE SEQUENCE [LARGE SCALE GENOMIC DNA]</scope>
    <source>
        <strain evidence="12 13">H1</strain>
    </source>
</reference>
<evidence type="ECO:0000313" key="12">
    <source>
        <dbReference type="EMBL" id="MDZ5457234.1"/>
    </source>
</evidence>
<evidence type="ECO:0000256" key="8">
    <source>
        <dbReference type="SAM" id="Phobius"/>
    </source>
</evidence>
<dbReference type="InterPro" id="IPR017871">
    <property type="entry name" value="ABC_transporter-like_CS"/>
</dbReference>
<feature type="domain" description="ABC transmembrane type-1" evidence="10">
    <location>
        <begin position="158"/>
        <end position="436"/>
    </location>
</feature>
<evidence type="ECO:0000256" key="1">
    <source>
        <dbReference type="ARBA" id="ARBA00004651"/>
    </source>
</evidence>
<sequence>MRPENTAAADPLLSALLWLSRHHGRNHSAASLLAGQPVDGLLAAPQALRVMQAAGFKAGVVERPLAQLSELLFPAVLLLHERGVCIVLRRLDGARYEIVDPVSGATSEQDEATLAGRHSGYALLATPRAVDARAAARSDAPHWLWGTLRRFLPHYRSALLAALLSNVLTMGIGLLSSITFDKVIPTQAFMTMWALAGMTLLALGFDMAARQLRSHLIDLAGKKCDLLVGSVLFRQTLDVRMEHRPASAGACAHQMAQIELVRDFTASATLSALSDVPFVLLFTAMIFATAGPLGWVMVAAIPLVLGTALGMQTSLRRTMRDNLKHQADQQSLLVEALEGLEDLKAAGAQGRFVQRHDQAIAAGAETSLRSRRLMSWTQNLSSVAQQLVTLAMLVWGVHLIADGHLTSGALIGGIMFAGRAIAPLTGLVMLATRYQSARAALQSLDELMARPCERDAGAPVLPPMALSGRIGLRDVQFSYPPTGEAPAPLVLRGVNLRFEPGERVAVIGRIGSGKSTVLRVMAGLYEPTQGRVEVDGIDLRQMDRADFRMQLGFVSQEPRLFTGTLRENVVLGRPGVDAVALTEVAKLTGLDRLVESHPQGWELQVGEMGALLSGGQRQLVALARCLVTRPRILLMDEPTSSMDAQSEAAFLRQLTAAAGDRTLIMVTHRPAVLDLAQRVVVIDAGQVLLDGPKALVMAALAGQKPAPAPAIAATASAAPVPPPAAAATQA</sequence>
<keyword evidence="3 8" id="KW-0812">Transmembrane</keyword>
<feature type="transmembrane region" description="Helical" evidence="8">
    <location>
        <begin position="407"/>
        <end position="431"/>
    </location>
</feature>
<proteinExistence type="predicted"/>
<dbReference type="InterPro" id="IPR003593">
    <property type="entry name" value="AAA+_ATPase"/>
</dbReference>
<gene>
    <name evidence="12" type="ORF">SM757_11700</name>
</gene>
<dbReference type="PROSITE" id="PS50990">
    <property type="entry name" value="PEPTIDASE_C39"/>
    <property type="match status" value="1"/>
</dbReference>
<keyword evidence="5" id="KW-0067">ATP-binding</keyword>
<dbReference type="PANTHER" id="PTHR24221">
    <property type="entry name" value="ATP-BINDING CASSETTE SUB-FAMILY B"/>
    <property type="match status" value="1"/>
</dbReference>
<feature type="domain" description="Peptidase C39" evidence="11">
    <location>
        <begin position="4"/>
        <end position="125"/>
    </location>
</feature>
<comment type="subcellular location">
    <subcellularLocation>
        <location evidence="1">Cell membrane</location>
        <topology evidence="1">Multi-pass membrane protein</topology>
    </subcellularLocation>
</comment>
<evidence type="ECO:0000256" key="4">
    <source>
        <dbReference type="ARBA" id="ARBA00022741"/>
    </source>
</evidence>
<evidence type="ECO:0000256" key="6">
    <source>
        <dbReference type="ARBA" id="ARBA00022989"/>
    </source>
</evidence>
<evidence type="ECO:0000256" key="5">
    <source>
        <dbReference type="ARBA" id="ARBA00022840"/>
    </source>
</evidence>
<feature type="transmembrane region" description="Helical" evidence="8">
    <location>
        <begin position="158"/>
        <end position="178"/>
    </location>
</feature>
<evidence type="ECO:0000259" key="11">
    <source>
        <dbReference type="PROSITE" id="PS50990"/>
    </source>
</evidence>
<feature type="transmembrane region" description="Helical" evidence="8">
    <location>
        <begin position="379"/>
        <end position="401"/>
    </location>
</feature>
<dbReference type="SUPFAM" id="SSF90123">
    <property type="entry name" value="ABC transporter transmembrane region"/>
    <property type="match status" value="1"/>
</dbReference>